<evidence type="ECO:0000256" key="3">
    <source>
        <dbReference type="ARBA" id="ARBA00012057"/>
    </source>
</evidence>
<evidence type="ECO:0000256" key="4">
    <source>
        <dbReference type="ARBA" id="ARBA00023229"/>
    </source>
</evidence>
<dbReference type="NCBIfam" id="TIGR02150">
    <property type="entry name" value="IPP_isom_1"/>
    <property type="match status" value="1"/>
</dbReference>
<evidence type="ECO:0000313" key="8">
    <source>
        <dbReference type="EMBL" id="KAK5092640.1"/>
    </source>
</evidence>
<comment type="catalytic activity">
    <reaction evidence="6">
        <text>isopentenyl diphosphate = dimethylallyl diphosphate</text>
        <dbReference type="Rhea" id="RHEA:23284"/>
        <dbReference type="ChEBI" id="CHEBI:57623"/>
        <dbReference type="ChEBI" id="CHEBI:128769"/>
        <dbReference type="EC" id="5.3.3.2"/>
    </reaction>
    <physiologicalReaction direction="left-to-right" evidence="6">
        <dbReference type="Rhea" id="RHEA:23285"/>
    </physiologicalReaction>
</comment>
<dbReference type="GO" id="GO:0004452">
    <property type="term" value="F:isopentenyl-diphosphate delta-isomerase activity"/>
    <property type="evidence" value="ECO:0007669"/>
    <property type="project" value="UniProtKB-EC"/>
</dbReference>
<evidence type="ECO:0000313" key="9">
    <source>
        <dbReference type="Proteomes" id="UP001345013"/>
    </source>
</evidence>
<dbReference type="PROSITE" id="PS51462">
    <property type="entry name" value="NUDIX"/>
    <property type="match status" value="1"/>
</dbReference>
<keyword evidence="4" id="KW-0414">Isoprene biosynthesis</keyword>
<evidence type="ECO:0000256" key="6">
    <source>
        <dbReference type="ARBA" id="ARBA00029294"/>
    </source>
</evidence>
<dbReference type="Gene3D" id="3.90.79.10">
    <property type="entry name" value="Nucleoside Triphosphate Pyrophosphohydrolase"/>
    <property type="match status" value="1"/>
</dbReference>
<dbReference type="InterPro" id="IPR011876">
    <property type="entry name" value="IsopentenylPP_isomerase_typ1"/>
</dbReference>
<feature type="domain" description="Nudix hydrolase" evidence="7">
    <location>
        <begin position="90"/>
        <end position="250"/>
    </location>
</feature>
<name>A0ABR0KA87_9EURO</name>
<keyword evidence="5 8" id="KW-0413">Isomerase</keyword>
<proteinExistence type="inferred from homology"/>
<dbReference type="EMBL" id="JAVRRG010000054">
    <property type="protein sequence ID" value="KAK5092640.1"/>
    <property type="molecule type" value="Genomic_DNA"/>
</dbReference>
<evidence type="ECO:0000256" key="1">
    <source>
        <dbReference type="ARBA" id="ARBA00004826"/>
    </source>
</evidence>
<accession>A0ABR0KA87</accession>
<keyword evidence="9" id="KW-1185">Reference proteome</keyword>
<dbReference type="Pfam" id="PF00293">
    <property type="entry name" value="NUDIX"/>
    <property type="match status" value="1"/>
</dbReference>
<protein>
    <recommendedName>
        <fullName evidence="3">isopentenyl-diphosphate Delta-isomerase</fullName>
        <ecNumber evidence="3">5.3.3.2</ecNumber>
    </recommendedName>
</protein>
<dbReference type="Proteomes" id="UP001345013">
    <property type="component" value="Unassembled WGS sequence"/>
</dbReference>
<dbReference type="EC" id="5.3.3.2" evidence="3"/>
<dbReference type="InterPro" id="IPR000086">
    <property type="entry name" value="NUDIX_hydrolase_dom"/>
</dbReference>
<dbReference type="PANTHER" id="PTHR10885">
    <property type="entry name" value="ISOPENTENYL-DIPHOSPHATE DELTA-ISOMERASE"/>
    <property type="match status" value="1"/>
</dbReference>
<evidence type="ECO:0000259" key="7">
    <source>
        <dbReference type="PROSITE" id="PS51462"/>
    </source>
</evidence>
<comment type="pathway">
    <text evidence="1">Isoprenoid biosynthesis; dimethylallyl diphosphate biosynthesis; dimethylallyl diphosphate from isopentenyl diphosphate: step 1/1.</text>
</comment>
<sequence>MSTTQTITADNITTLFPEVHTRLIGADLPPNHIDSTGTVTSDVNPDLAGYDEEQIRLMDEVCIVLDYDDKAIGTASKKDCHLMTNINKGLLHRAFSAFLFHPDTKRLLLQQRASEKITFPDMWTNTCCSHPLAHPSETGLGDLVSNVEGAKRAAVRKLDHELGIPNKDVPIEKFDYLTRIHYRAPSDGKWGEHEIDYILFIEADPELNINKNEVKDVRWVSIDELKQMFKDVDTQTGKDKDLKYTPWFKLICETMLYHWWEALEKGELAKCTGEEQIRRMREAPAAK</sequence>
<dbReference type="PANTHER" id="PTHR10885:SF0">
    <property type="entry name" value="ISOPENTENYL-DIPHOSPHATE DELTA-ISOMERASE"/>
    <property type="match status" value="1"/>
</dbReference>
<dbReference type="CDD" id="cd02885">
    <property type="entry name" value="NUDIX_IPP_Isomerase"/>
    <property type="match status" value="1"/>
</dbReference>
<reference evidence="8 9" key="1">
    <citation type="submission" date="2023-08" db="EMBL/GenBank/DDBJ databases">
        <title>Black Yeasts Isolated from many extreme environments.</title>
        <authorList>
            <person name="Coleine C."/>
            <person name="Stajich J.E."/>
            <person name="Selbmann L."/>
        </authorList>
    </citation>
    <scope>NUCLEOTIDE SEQUENCE [LARGE SCALE GENOMIC DNA]</scope>
    <source>
        <strain evidence="8 9">CCFEE 5885</strain>
    </source>
</reference>
<comment type="similarity">
    <text evidence="2">Belongs to the IPP isomerase type 1 family.</text>
</comment>
<organism evidence="8 9">
    <name type="scientific">Lithohypha guttulata</name>
    <dbReference type="NCBI Taxonomy" id="1690604"/>
    <lineage>
        <taxon>Eukaryota</taxon>
        <taxon>Fungi</taxon>
        <taxon>Dikarya</taxon>
        <taxon>Ascomycota</taxon>
        <taxon>Pezizomycotina</taxon>
        <taxon>Eurotiomycetes</taxon>
        <taxon>Chaetothyriomycetidae</taxon>
        <taxon>Chaetothyriales</taxon>
        <taxon>Trichomeriaceae</taxon>
        <taxon>Lithohypha</taxon>
    </lineage>
</organism>
<dbReference type="SUPFAM" id="SSF55811">
    <property type="entry name" value="Nudix"/>
    <property type="match status" value="1"/>
</dbReference>
<gene>
    <name evidence="8" type="primary">IDI1</name>
    <name evidence="8" type="ORF">LTR24_004976</name>
</gene>
<evidence type="ECO:0000256" key="5">
    <source>
        <dbReference type="ARBA" id="ARBA00023235"/>
    </source>
</evidence>
<comment type="caution">
    <text evidence="8">The sequence shown here is derived from an EMBL/GenBank/DDBJ whole genome shotgun (WGS) entry which is preliminary data.</text>
</comment>
<dbReference type="InterPro" id="IPR015797">
    <property type="entry name" value="NUDIX_hydrolase-like_dom_sf"/>
</dbReference>
<evidence type="ECO:0000256" key="2">
    <source>
        <dbReference type="ARBA" id="ARBA00007579"/>
    </source>
</evidence>